<protein>
    <submittedName>
        <fullName evidence="5">Molecular chaperone Skp</fullName>
    </submittedName>
</protein>
<evidence type="ECO:0000256" key="1">
    <source>
        <dbReference type="ARBA" id="ARBA00009091"/>
    </source>
</evidence>
<evidence type="ECO:0000256" key="2">
    <source>
        <dbReference type="ARBA" id="ARBA00022729"/>
    </source>
</evidence>
<name>A0A086A1Q1_9FLAO</name>
<evidence type="ECO:0000256" key="3">
    <source>
        <dbReference type="SAM" id="Coils"/>
    </source>
</evidence>
<organism evidence="5 6">
    <name type="scientific">Chryseobacterium soli</name>
    <dbReference type="NCBI Taxonomy" id="445961"/>
    <lineage>
        <taxon>Bacteria</taxon>
        <taxon>Pseudomonadati</taxon>
        <taxon>Bacteroidota</taxon>
        <taxon>Flavobacteriia</taxon>
        <taxon>Flavobacteriales</taxon>
        <taxon>Weeksellaceae</taxon>
        <taxon>Chryseobacterium group</taxon>
        <taxon>Chryseobacterium</taxon>
    </lineage>
</organism>
<feature type="chain" id="PRO_5001802124" evidence="4">
    <location>
        <begin position="26"/>
        <end position="191"/>
    </location>
</feature>
<comment type="caution">
    <text evidence="5">The sequence shown here is derived from an EMBL/GenBank/DDBJ whole genome shotgun (WGS) entry which is preliminary data.</text>
</comment>
<keyword evidence="2 4" id="KW-0732">Signal</keyword>
<dbReference type="Gene3D" id="3.30.910.20">
    <property type="entry name" value="Skp domain"/>
    <property type="match status" value="1"/>
</dbReference>
<comment type="similarity">
    <text evidence="1">Belongs to the Skp family.</text>
</comment>
<dbReference type="STRING" id="445961.IW15_19995"/>
<accession>A0A086A1Q1</accession>
<evidence type="ECO:0000256" key="4">
    <source>
        <dbReference type="SAM" id="SignalP"/>
    </source>
</evidence>
<dbReference type="GO" id="GO:0050821">
    <property type="term" value="P:protein stabilization"/>
    <property type="evidence" value="ECO:0007669"/>
    <property type="project" value="TreeGrafter"/>
</dbReference>
<dbReference type="PANTHER" id="PTHR35089:SF1">
    <property type="entry name" value="CHAPERONE PROTEIN SKP"/>
    <property type="match status" value="1"/>
</dbReference>
<feature type="coiled-coil region" evidence="3">
    <location>
        <begin position="47"/>
        <end position="81"/>
    </location>
</feature>
<dbReference type="PANTHER" id="PTHR35089">
    <property type="entry name" value="CHAPERONE PROTEIN SKP"/>
    <property type="match status" value="1"/>
</dbReference>
<dbReference type="Proteomes" id="UP000028705">
    <property type="component" value="Unassembled WGS sequence"/>
</dbReference>
<dbReference type="EMBL" id="JPRH01000010">
    <property type="protein sequence ID" value="KFF10615.1"/>
    <property type="molecule type" value="Genomic_DNA"/>
</dbReference>
<dbReference type="GO" id="GO:0051082">
    <property type="term" value="F:unfolded protein binding"/>
    <property type="evidence" value="ECO:0007669"/>
    <property type="project" value="InterPro"/>
</dbReference>
<dbReference type="Pfam" id="PF03938">
    <property type="entry name" value="OmpH"/>
    <property type="match status" value="1"/>
</dbReference>
<reference evidence="5 6" key="1">
    <citation type="submission" date="2014-07" db="EMBL/GenBank/DDBJ databases">
        <title>Genome of Chryseobacterium soli DSM 19298.</title>
        <authorList>
            <person name="Stropko S.J."/>
            <person name="Pipes S.E."/>
            <person name="Newman J."/>
        </authorList>
    </citation>
    <scope>NUCLEOTIDE SEQUENCE [LARGE SCALE GENOMIC DNA]</scope>
    <source>
        <strain evidence="5 6">DSM 19298</strain>
    </source>
</reference>
<proteinExistence type="inferred from homology"/>
<evidence type="ECO:0000313" key="5">
    <source>
        <dbReference type="EMBL" id="KFF10615.1"/>
    </source>
</evidence>
<gene>
    <name evidence="5" type="ORF">IW15_19995</name>
</gene>
<sequence>MINTMKNFKMISGLALFLAFGFGNAQKIGVVDTDAILQKMPQYKEAEARLDAQINTWQTELQNLQSEYERKKSAFENEKVLLIGTQLTMREKEVLDLEKNVKTTVSLRFGNNGEIKKLKTNLVVPFEDQIHNAITAVAERNKVDTMLDKNRNNVLYLQKPFDYTDRVLQFLLKGTLETDNDKKQTPTKGKK</sequence>
<dbReference type="AlphaFoldDB" id="A0A086A1Q1"/>
<dbReference type="SMART" id="SM00935">
    <property type="entry name" value="OmpH"/>
    <property type="match status" value="1"/>
</dbReference>
<dbReference type="GO" id="GO:0005829">
    <property type="term" value="C:cytosol"/>
    <property type="evidence" value="ECO:0007669"/>
    <property type="project" value="TreeGrafter"/>
</dbReference>
<evidence type="ECO:0000313" key="6">
    <source>
        <dbReference type="Proteomes" id="UP000028705"/>
    </source>
</evidence>
<dbReference type="InterPro" id="IPR005632">
    <property type="entry name" value="Chaperone_Skp"/>
</dbReference>
<dbReference type="SUPFAM" id="SSF111384">
    <property type="entry name" value="OmpH-like"/>
    <property type="match status" value="1"/>
</dbReference>
<dbReference type="eggNOG" id="COG2825">
    <property type="taxonomic scope" value="Bacteria"/>
</dbReference>
<feature type="signal peptide" evidence="4">
    <location>
        <begin position="1"/>
        <end position="25"/>
    </location>
</feature>
<dbReference type="InterPro" id="IPR024930">
    <property type="entry name" value="Skp_dom_sf"/>
</dbReference>
<keyword evidence="3" id="KW-0175">Coiled coil</keyword>
<keyword evidence="6" id="KW-1185">Reference proteome</keyword>